<dbReference type="PANTHER" id="PTHR43856:SF1">
    <property type="entry name" value="MITOCHONDRIAL CARDIOLIPIN HYDROLASE"/>
    <property type="match status" value="1"/>
</dbReference>
<keyword evidence="5" id="KW-0442">Lipid degradation</keyword>
<evidence type="ECO:0000313" key="9">
    <source>
        <dbReference type="Proteomes" id="UP000190911"/>
    </source>
</evidence>
<dbReference type="GO" id="GO:0016891">
    <property type="term" value="F:RNA endonuclease activity producing 5'-phosphomonoesters, hydrolytic mechanism"/>
    <property type="evidence" value="ECO:0007669"/>
    <property type="project" value="TreeGrafter"/>
</dbReference>
<evidence type="ECO:0000256" key="2">
    <source>
        <dbReference type="ARBA" id="ARBA00008664"/>
    </source>
</evidence>
<reference evidence="8 9" key="1">
    <citation type="submission" date="2016-11" db="EMBL/GenBank/DDBJ databases">
        <authorList>
            <person name="Jaros S."/>
            <person name="Januszkiewicz K."/>
            <person name="Wedrychowicz H."/>
        </authorList>
    </citation>
    <scope>NUCLEOTIDE SEQUENCE [LARGE SCALE GENOMIC DNA]</scope>
    <source>
        <strain evidence="8 9">ACAM 12</strain>
    </source>
</reference>
<evidence type="ECO:0000256" key="6">
    <source>
        <dbReference type="ARBA" id="ARBA00023098"/>
    </source>
</evidence>
<dbReference type="InterPro" id="IPR051406">
    <property type="entry name" value="PLD_domain"/>
</dbReference>
<keyword evidence="6" id="KW-0443">Lipid metabolism</keyword>
<name>A0A1M7GBC1_9GAMM</name>
<comment type="similarity">
    <text evidence="2">Belongs to the phospholipase D family.</text>
</comment>
<evidence type="ECO:0000313" key="8">
    <source>
        <dbReference type="EMBL" id="SHM13486.1"/>
    </source>
</evidence>
<feature type="domain" description="Phospholipase D-like" evidence="7">
    <location>
        <begin position="319"/>
        <end position="461"/>
    </location>
</feature>
<sequence length="498" mass="55465">MPQPRKRQDRCRRRKRIMLLALLLIIAAWLAMSFWQRHKPLPEGVGVAWPMREANDIQLLVDETWYDAEGQRHYRQAIFDEVLGMIGQARRLIVLDMFLFNDFAGKAGNEGMRALSSELSEALVVQQRRHPNMTVRVITDPINTLYGALMPEHLARLKEAGVALTLTDLPRLRASNPLWSGLWHLGLNRLGNDQGGGWLPNPLGQGQITLRSYLSLANFRANHRKTLVVDHGDGWAGLVTTANPHDASSRHGNIALRFTGPAALDLLASERSLIGWSGSAEGGWPETPTPPTTADKAPENVTGARLRILSEAAIRDALLNRIAHADNRDRLDIAVFYLSHRPLIKALKAASARGVAVRVLLDPNREAFGMQKGGLPNRPVAAELAESDIEVRWCLTQGEQCHTKLLLHRERNGLGAAMILGSANFTRRNLDNLNLETSVELTGNQQTPAINKAAALFERRWFSTASRRTSLPLSSSGDVSQWMRWRYRLMEATGLSTF</sequence>
<dbReference type="Pfam" id="PF13091">
    <property type="entry name" value="PLDc_2"/>
    <property type="match status" value="1"/>
</dbReference>
<dbReference type="InParanoid" id="A0A1M7GBC1"/>
<evidence type="ECO:0000256" key="5">
    <source>
        <dbReference type="ARBA" id="ARBA00022963"/>
    </source>
</evidence>
<dbReference type="SUPFAM" id="SSF56024">
    <property type="entry name" value="Phospholipase D/nuclease"/>
    <property type="match status" value="2"/>
</dbReference>
<dbReference type="InterPro" id="IPR025202">
    <property type="entry name" value="PLD-like_dom"/>
</dbReference>
<keyword evidence="4" id="KW-0378">Hydrolase</keyword>
<gene>
    <name evidence="8" type="ORF">SAMN05878437_1405</name>
</gene>
<evidence type="ECO:0000256" key="1">
    <source>
        <dbReference type="ARBA" id="ARBA00000798"/>
    </source>
</evidence>
<protein>
    <recommendedName>
        <fullName evidence="3">phospholipase D</fullName>
        <ecNumber evidence="3">3.1.4.4</ecNumber>
    </recommendedName>
</protein>
<proteinExistence type="inferred from homology"/>
<dbReference type="EC" id="3.1.4.4" evidence="3"/>
<dbReference type="GO" id="GO:0004630">
    <property type="term" value="F:phospholipase D activity"/>
    <property type="evidence" value="ECO:0007669"/>
    <property type="project" value="UniProtKB-EC"/>
</dbReference>
<dbReference type="STRING" id="29571.SAMN05878437_1405"/>
<dbReference type="EMBL" id="LT670847">
    <property type="protein sequence ID" value="SHM13486.1"/>
    <property type="molecule type" value="Genomic_DNA"/>
</dbReference>
<dbReference type="GO" id="GO:0016042">
    <property type="term" value="P:lipid catabolic process"/>
    <property type="evidence" value="ECO:0007669"/>
    <property type="project" value="UniProtKB-KW"/>
</dbReference>
<dbReference type="AlphaFoldDB" id="A0A1M7GBC1"/>
<organism evidence="8 9">
    <name type="scientific">Vreelandella subglaciescola</name>
    <dbReference type="NCBI Taxonomy" id="29571"/>
    <lineage>
        <taxon>Bacteria</taxon>
        <taxon>Pseudomonadati</taxon>
        <taxon>Pseudomonadota</taxon>
        <taxon>Gammaproteobacteria</taxon>
        <taxon>Oceanospirillales</taxon>
        <taxon>Halomonadaceae</taxon>
        <taxon>Vreelandella</taxon>
    </lineage>
</organism>
<keyword evidence="9" id="KW-1185">Reference proteome</keyword>
<comment type="catalytic activity">
    <reaction evidence="1">
        <text>a 1,2-diacyl-sn-glycero-3-phosphocholine + H2O = a 1,2-diacyl-sn-glycero-3-phosphate + choline + H(+)</text>
        <dbReference type="Rhea" id="RHEA:14445"/>
        <dbReference type="ChEBI" id="CHEBI:15354"/>
        <dbReference type="ChEBI" id="CHEBI:15377"/>
        <dbReference type="ChEBI" id="CHEBI:15378"/>
        <dbReference type="ChEBI" id="CHEBI:57643"/>
        <dbReference type="ChEBI" id="CHEBI:58608"/>
        <dbReference type="EC" id="3.1.4.4"/>
    </reaction>
</comment>
<evidence type="ECO:0000256" key="3">
    <source>
        <dbReference type="ARBA" id="ARBA00012027"/>
    </source>
</evidence>
<accession>A0A1M7GBC1</accession>
<evidence type="ECO:0000259" key="7">
    <source>
        <dbReference type="Pfam" id="PF13091"/>
    </source>
</evidence>
<dbReference type="PANTHER" id="PTHR43856">
    <property type="entry name" value="CARDIOLIPIN HYDROLASE"/>
    <property type="match status" value="1"/>
</dbReference>
<evidence type="ECO:0000256" key="4">
    <source>
        <dbReference type="ARBA" id="ARBA00022801"/>
    </source>
</evidence>
<dbReference type="Proteomes" id="UP000190911">
    <property type="component" value="Chromosome I"/>
</dbReference>
<dbReference type="Gene3D" id="3.30.870.10">
    <property type="entry name" value="Endonuclease Chain A"/>
    <property type="match status" value="2"/>
</dbReference>